<dbReference type="AlphaFoldDB" id="A0A840HS61"/>
<dbReference type="PIRSF" id="PIRSF016487">
    <property type="entry name" value="CYTH_UCP016487"/>
    <property type="match status" value="1"/>
</dbReference>
<dbReference type="Pfam" id="PF01928">
    <property type="entry name" value="CYTH"/>
    <property type="match status" value="1"/>
</dbReference>
<dbReference type="InterPro" id="IPR033469">
    <property type="entry name" value="CYTH-like_dom_sf"/>
</dbReference>
<dbReference type="InterPro" id="IPR023577">
    <property type="entry name" value="CYTH_domain"/>
</dbReference>
<dbReference type="RefSeq" id="WP_184474289.1">
    <property type="nucleotide sequence ID" value="NZ_JACHOV010000002.1"/>
</dbReference>
<dbReference type="PROSITE" id="PS51707">
    <property type="entry name" value="CYTH"/>
    <property type="match status" value="1"/>
</dbReference>
<evidence type="ECO:0000259" key="2">
    <source>
        <dbReference type="PROSITE" id="PS51707"/>
    </source>
</evidence>
<evidence type="ECO:0000313" key="4">
    <source>
        <dbReference type="Proteomes" id="UP000575068"/>
    </source>
</evidence>
<feature type="domain" description="CYTH" evidence="2">
    <location>
        <begin position="2"/>
        <end position="149"/>
    </location>
</feature>
<keyword evidence="4" id="KW-1185">Reference proteome</keyword>
<proteinExistence type="predicted"/>
<dbReference type="Proteomes" id="UP000575068">
    <property type="component" value="Unassembled WGS sequence"/>
</dbReference>
<evidence type="ECO:0000256" key="1">
    <source>
        <dbReference type="PIRSR" id="PIRSR016487-1"/>
    </source>
</evidence>
<dbReference type="PANTHER" id="PTHR40114">
    <property type="entry name" value="SLR0698 PROTEIN"/>
    <property type="match status" value="1"/>
</dbReference>
<organism evidence="3 4">
    <name type="scientific">Rhizorhapis suberifaciens</name>
    <name type="common">corky root of lettuce</name>
    <dbReference type="NCBI Taxonomy" id="13656"/>
    <lineage>
        <taxon>Bacteria</taxon>
        <taxon>Pseudomonadati</taxon>
        <taxon>Pseudomonadota</taxon>
        <taxon>Alphaproteobacteria</taxon>
        <taxon>Sphingomonadales</taxon>
        <taxon>Sphingomonadaceae</taxon>
        <taxon>Rhizorhapis</taxon>
    </lineage>
</organism>
<reference evidence="3 4" key="1">
    <citation type="submission" date="2020-08" db="EMBL/GenBank/DDBJ databases">
        <title>Genomic Encyclopedia of Type Strains, Phase IV (KMG-IV): sequencing the most valuable type-strain genomes for metagenomic binning, comparative biology and taxonomic classification.</title>
        <authorList>
            <person name="Goeker M."/>
        </authorList>
    </citation>
    <scope>NUCLEOTIDE SEQUENCE [LARGE SCALE GENOMIC DNA]</scope>
    <source>
        <strain evidence="3 4">DSM 7465</strain>
    </source>
</reference>
<evidence type="ECO:0000313" key="3">
    <source>
        <dbReference type="EMBL" id="MBB4640457.1"/>
    </source>
</evidence>
<accession>A0A840HS61</accession>
<comment type="caution">
    <text evidence="3">The sequence shown here is derived from an EMBL/GenBank/DDBJ whole genome shotgun (WGS) entry which is preliminary data.</text>
</comment>
<gene>
    <name evidence="3" type="ORF">HNQ99_000745</name>
</gene>
<dbReference type="SMART" id="SM01118">
    <property type="entry name" value="CYTH"/>
    <property type="match status" value="1"/>
</dbReference>
<protein>
    <submittedName>
        <fullName evidence="3">CYTH domain-containing protein</fullName>
    </submittedName>
</protein>
<dbReference type="CDD" id="cd07891">
    <property type="entry name" value="CYTH-like_CthTTM-like_1"/>
    <property type="match status" value="1"/>
</dbReference>
<dbReference type="InterPro" id="IPR012042">
    <property type="entry name" value="NeuTTM/CthTTM-like"/>
</dbReference>
<dbReference type="EMBL" id="JACHOV010000002">
    <property type="protein sequence ID" value="MBB4640457.1"/>
    <property type="molecule type" value="Genomic_DNA"/>
</dbReference>
<dbReference type="Gene3D" id="2.40.320.10">
    <property type="entry name" value="Hypothetical Protein Pfu-838710-001"/>
    <property type="match status" value="1"/>
</dbReference>
<sequence length="159" mass="18007">MGQEIERKFLVSGDGWRSEPGKETEIVQGYIAVGDKAQVRVRILNGTSAVITIKDCKQELVRQEFEYPIPLSDARAMLALRTGNLIEKTRRRIQRDGVLWEIDCFRGELDGLILAEVELDVPEKTISLPDWLGREVTGDPNYYNVMLALGPEAIRFKSD</sequence>
<feature type="active site" description="Proton acceptor" evidence="1">
    <location>
        <position position="30"/>
    </location>
</feature>
<dbReference type="SUPFAM" id="SSF55154">
    <property type="entry name" value="CYTH-like phosphatases"/>
    <property type="match status" value="1"/>
</dbReference>
<name>A0A840HS61_9SPHN</name>
<dbReference type="PANTHER" id="PTHR40114:SF1">
    <property type="entry name" value="SLR0698 PROTEIN"/>
    <property type="match status" value="1"/>
</dbReference>